<comment type="caution">
    <text evidence="1">The sequence shown here is derived from an EMBL/GenBank/DDBJ whole genome shotgun (WGS) entry which is preliminary data.</text>
</comment>
<dbReference type="RefSeq" id="WP_136827381.1">
    <property type="nucleotide sequence ID" value="NZ_SWBP01000006.1"/>
</dbReference>
<evidence type="ECO:0008006" key="3">
    <source>
        <dbReference type="Google" id="ProtNLM"/>
    </source>
</evidence>
<accession>A0A4U1BXH5</accession>
<gene>
    <name evidence="1" type="ORF">FA046_15160</name>
</gene>
<proteinExistence type="predicted"/>
<keyword evidence="2" id="KW-1185">Reference proteome</keyword>
<dbReference type="AlphaFoldDB" id="A0A4U1BXH5"/>
<sequence>MKKTFNTILALSGIVFLFSCGNEKEAKEEKVKKVVMELPAPFRHHEKIEVGPDLIFDVYSWGRGSDSTSSVLILRSDSLKNDFTVASSDNLDGRLTEVFNTDMDSDGNPEVLIYYTLNDKYDSAKILCYEFNGKNVNQIKFPDLSSKTKSEYRGLDKFYVKDAKLIREFNLFDESDLEGKDPKGKKKVEYNIKNNSFDLTELE</sequence>
<dbReference type="EMBL" id="SWBP01000006">
    <property type="protein sequence ID" value="TKB96006.1"/>
    <property type="molecule type" value="Genomic_DNA"/>
</dbReference>
<organism evidence="1 2">
    <name type="scientific">Pedobacter cryophilus</name>
    <dbReference type="NCBI Taxonomy" id="2571271"/>
    <lineage>
        <taxon>Bacteria</taxon>
        <taxon>Pseudomonadati</taxon>
        <taxon>Bacteroidota</taxon>
        <taxon>Sphingobacteriia</taxon>
        <taxon>Sphingobacteriales</taxon>
        <taxon>Sphingobacteriaceae</taxon>
        <taxon>Pedobacter</taxon>
    </lineage>
</organism>
<dbReference type="Proteomes" id="UP000308181">
    <property type="component" value="Unassembled WGS sequence"/>
</dbReference>
<evidence type="ECO:0000313" key="2">
    <source>
        <dbReference type="Proteomes" id="UP000308181"/>
    </source>
</evidence>
<reference evidence="1 2" key="1">
    <citation type="submission" date="2019-04" db="EMBL/GenBank/DDBJ databases">
        <title>Pedobacter sp. AR-3-17 sp. nov., isolated from Arctic soil.</title>
        <authorList>
            <person name="Dahal R.H."/>
            <person name="Kim D.-U."/>
        </authorList>
    </citation>
    <scope>NUCLEOTIDE SEQUENCE [LARGE SCALE GENOMIC DNA]</scope>
    <source>
        <strain evidence="1 2">AR-3-17</strain>
    </source>
</reference>
<dbReference type="PROSITE" id="PS51257">
    <property type="entry name" value="PROKAR_LIPOPROTEIN"/>
    <property type="match status" value="1"/>
</dbReference>
<protein>
    <recommendedName>
        <fullName evidence="3">Lipoprotein</fullName>
    </recommendedName>
</protein>
<evidence type="ECO:0000313" key="1">
    <source>
        <dbReference type="EMBL" id="TKB96006.1"/>
    </source>
</evidence>
<dbReference type="OrthoDB" id="980465at2"/>
<name>A0A4U1BXH5_9SPHI</name>